<name>A0A4Y2SF30_ARAVE</name>
<dbReference type="PANTHER" id="PTHR37984">
    <property type="entry name" value="PROTEIN CBG26694"/>
    <property type="match status" value="1"/>
</dbReference>
<dbReference type="EC" id="2.7.7.49" evidence="1"/>
<dbReference type="AlphaFoldDB" id="A0A4Y2SF30"/>
<gene>
    <name evidence="3" type="primary">K02A2.6_271</name>
    <name evidence="3" type="ORF">AVEN_192609_1</name>
</gene>
<comment type="caution">
    <text evidence="3">The sequence shown here is derived from an EMBL/GenBank/DDBJ whole genome shotgun (WGS) entry which is preliminary data.</text>
</comment>
<feature type="domain" description="Integrase zinc-binding" evidence="2">
    <location>
        <begin position="1"/>
        <end position="33"/>
    </location>
</feature>
<organism evidence="3 4">
    <name type="scientific">Araneus ventricosus</name>
    <name type="common">Orbweaver spider</name>
    <name type="synonym">Epeira ventricosa</name>
    <dbReference type="NCBI Taxonomy" id="182803"/>
    <lineage>
        <taxon>Eukaryota</taxon>
        <taxon>Metazoa</taxon>
        <taxon>Ecdysozoa</taxon>
        <taxon>Arthropoda</taxon>
        <taxon>Chelicerata</taxon>
        <taxon>Arachnida</taxon>
        <taxon>Araneae</taxon>
        <taxon>Araneomorphae</taxon>
        <taxon>Entelegynae</taxon>
        <taxon>Araneoidea</taxon>
        <taxon>Araneidae</taxon>
        <taxon>Araneus</taxon>
    </lineage>
</organism>
<dbReference type="InterPro" id="IPR012337">
    <property type="entry name" value="RNaseH-like_sf"/>
</dbReference>
<dbReference type="EMBL" id="BGPR01021003">
    <property type="protein sequence ID" value="GBN85879.1"/>
    <property type="molecule type" value="Genomic_DNA"/>
</dbReference>
<sequence length="105" mass="12462">MKQLARRYCIWKNIDKDIENLVKSCKDCSSVKHSPAKAPLHLWDLPINNWDRIYIDYAGPFQGFHYLIVVDAKSRWVEIKVLKRSPNSEITMKLLNEIFQRMDIL</sequence>
<dbReference type="Gene3D" id="1.10.340.70">
    <property type="match status" value="1"/>
</dbReference>
<protein>
    <recommendedName>
        <fullName evidence="1">RNA-directed DNA polymerase</fullName>
        <ecNumber evidence="1">2.7.7.49</ecNumber>
    </recommendedName>
</protein>
<dbReference type="SUPFAM" id="SSF53098">
    <property type="entry name" value="Ribonuclease H-like"/>
    <property type="match status" value="1"/>
</dbReference>
<evidence type="ECO:0000259" key="2">
    <source>
        <dbReference type="Pfam" id="PF17921"/>
    </source>
</evidence>
<dbReference type="Pfam" id="PF17921">
    <property type="entry name" value="Integrase_H2C2"/>
    <property type="match status" value="1"/>
</dbReference>
<dbReference type="Proteomes" id="UP000499080">
    <property type="component" value="Unassembled WGS sequence"/>
</dbReference>
<reference evidence="3 4" key="1">
    <citation type="journal article" date="2019" name="Sci. Rep.">
        <title>Orb-weaving spider Araneus ventricosus genome elucidates the spidroin gene catalogue.</title>
        <authorList>
            <person name="Kono N."/>
            <person name="Nakamura H."/>
            <person name="Ohtoshi R."/>
            <person name="Moran D.A.P."/>
            <person name="Shinohara A."/>
            <person name="Yoshida Y."/>
            <person name="Fujiwara M."/>
            <person name="Mori M."/>
            <person name="Tomita M."/>
            <person name="Arakawa K."/>
        </authorList>
    </citation>
    <scope>NUCLEOTIDE SEQUENCE [LARGE SCALE GENOMIC DNA]</scope>
</reference>
<dbReference type="OrthoDB" id="10068564at2759"/>
<dbReference type="InterPro" id="IPR036397">
    <property type="entry name" value="RNaseH_sf"/>
</dbReference>
<dbReference type="Gene3D" id="3.30.420.10">
    <property type="entry name" value="Ribonuclease H-like superfamily/Ribonuclease H"/>
    <property type="match status" value="1"/>
</dbReference>
<keyword evidence="4" id="KW-1185">Reference proteome</keyword>
<dbReference type="GO" id="GO:0003964">
    <property type="term" value="F:RNA-directed DNA polymerase activity"/>
    <property type="evidence" value="ECO:0007669"/>
    <property type="project" value="UniProtKB-EC"/>
</dbReference>
<dbReference type="PANTHER" id="PTHR37984:SF13">
    <property type="entry name" value="RIBONUCLEASE H"/>
    <property type="match status" value="1"/>
</dbReference>
<evidence type="ECO:0000313" key="4">
    <source>
        <dbReference type="Proteomes" id="UP000499080"/>
    </source>
</evidence>
<proteinExistence type="predicted"/>
<accession>A0A4Y2SF30</accession>
<evidence type="ECO:0000313" key="3">
    <source>
        <dbReference type="EMBL" id="GBN85879.1"/>
    </source>
</evidence>
<dbReference type="InterPro" id="IPR041588">
    <property type="entry name" value="Integrase_H2C2"/>
</dbReference>
<dbReference type="GO" id="GO:0003676">
    <property type="term" value="F:nucleic acid binding"/>
    <property type="evidence" value="ECO:0007669"/>
    <property type="project" value="InterPro"/>
</dbReference>
<dbReference type="InterPro" id="IPR050951">
    <property type="entry name" value="Retrovirus_Pol_polyprotein"/>
</dbReference>
<evidence type="ECO:0000256" key="1">
    <source>
        <dbReference type="ARBA" id="ARBA00012493"/>
    </source>
</evidence>